<name>A0AAD3D116_9STRA</name>
<dbReference type="Proteomes" id="UP001054902">
    <property type="component" value="Unassembled WGS sequence"/>
</dbReference>
<evidence type="ECO:0000313" key="2">
    <source>
        <dbReference type="EMBL" id="GFH55823.1"/>
    </source>
</evidence>
<dbReference type="EMBL" id="BLLK01000051">
    <property type="protein sequence ID" value="GFH55823.1"/>
    <property type="molecule type" value="Genomic_DNA"/>
</dbReference>
<accession>A0AAD3D116</accession>
<protein>
    <submittedName>
        <fullName evidence="2">Uncharacterized protein</fullName>
    </submittedName>
</protein>
<gene>
    <name evidence="2" type="ORF">CTEN210_12299</name>
</gene>
<reference evidence="2 3" key="1">
    <citation type="journal article" date="2021" name="Sci. Rep.">
        <title>The genome of the diatom Chaetoceros tenuissimus carries an ancient integrated fragment of an extant virus.</title>
        <authorList>
            <person name="Hongo Y."/>
            <person name="Kimura K."/>
            <person name="Takaki Y."/>
            <person name="Yoshida Y."/>
            <person name="Baba S."/>
            <person name="Kobayashi G."/>
            <person name="Nagasaki K."/>
            <person name="Hano T."/>
            <person name="Tomaru Y."/>
        </authorList>
    </citation>
    <scope>NUCLEOTIDE SEQUENCE [LARGE SCALE GENOMIC DNA]</scope>
    <source>
        <strain evidence="2 3">NIES-3715</strain>
    </source>
</reference>
<proteinExistence type="predicted"/>
<sequence length="236" mass="26178">MNMLNDIPIFPIQIQHNNDDHSLTYSSADSSMSGGEDASVFSLDGMMFEQEESEEHFVGTDSSGTSSPSTSFVELEQSIHELEKCYAQCIKSSPQKGSDHGKSNKEDAVMMIEAEMLLKRKEVNQDNAIQVSNGDQPRLVFATAALDLDEELLVKQEKMLYKRQCLYQGGASKKHSTITDYSLDPVSRNEEGNATKEEGALKRISWSVTNSTRAPNKTAQSTMYRVSNGDFLDLEG</sequence>
<keyword evidence="3" id="KW-1185">Reference proteome</keyword>
<evidence type="ECO:0000256" key="1">
    <source>
        <dbReference type="SAM" id="MobiDB-lite"/>
    </source>
</evidence>
<feature type="compositionally biased region" description="Low complexity" evidence="1">
    <location>
        <begin position="59"/>
        <end position="70"/>
    </location>
</feature>
<organism evidence="2 3">
    <name type="scientific">Chaetoceros tenuissimus</name>
    <dbReference type="NCBI Taxonomy" id="426638"/>
    <lineage>
        <taxon>Eukaryota</taxon>
        <taxon>Sar</taxon>
        <taxon>Stramenopiles</taxon>
        <taxon>Ochrophyta</taxon>
        <taxon>Bacillariophyta</taxon>
        <taxon>Coscinodiscophyceae</taxon>
        <taxon>Chaetocerotophycidae</taxon>
        <taxon>Chaetocerotales</taxon>
        <taxon>Chaetocerotaceae</taxon>
        <taxon>Chaetoceros</taxon>
    </lineage>
</organism>
<feature type="region of interest" description="Disordered" evidence="1">
    <location>
        <begin position="51"/>
        <end position="70"/>
    </location>
</feature>
<evidence type="ECO:0000313" key="3">
    <source>
        <dbReference type="Proteomes" id="UP001054902"/>
    </source>
</evidence>
<dbReference type="AlphaFoldDB" id="A0AAD3D116"/>
<comment type="caution">
    <text evidence="2">The sequence shown here is derived from an EMBL/GenBank/DDBJ whole genome shotgun (WGS) entry which is preliminary data.</text>
</comment>